<gene>
    <name evidence="1" type="ORF">ACFSQZ_06865</name>
</gene>
<sequence length="75" mass="8531">MLFLSHRISRKRSERKSNPDSIRFLGYAKGSIAELFTQASVASNLNILPKETASYLKKESMEISSMIEALIKRLQ</sequence>
<dbReference type="NCBIfam" id="TIGR02436">
    <property type="entry name" value="four helix bundle protein"/>
    <property type="match status" value="1"/>
</dbReference>
<dbReference type="InterPro" id="IPR036583">
    <property type="entry name" value="23S_rRNA_IVS_sf"/>
</dbReference>
<comment type="caution">
    <text evidence="1">The sequence shown here is derived from an EMBL/GenBank/DDBJ whole genome shotgun (WGS) entry which is preliminary data.</text>
</comment>
<dbReference type="EMBL" id="JBHUJC010000020">
    <property type="protein sequence ID" value="MFD2276182.1"/>
    <property type="molecule type" value="Genomic_DNA"/>
</dbReference>
<dbReference type="RefSeq" id="WP_377094480.1">
    <property type="nucleotide sequence ID" value="NZ_JBHSJM010000001.1"/>
</dbReference>
<dbReference type="Gene3D" id="1.20.1440.60">
    <property type="entry name" value="23S rRNA-intervening sequence"/>
    <property type="match status" value="1"/>
</dbReference>
<dbReference type="InterPro" id="IPR012657">
    <property type="entry name" value="23S_rRNA-intervening_sequence"/>
</dbReference>
<reference evidence="2" key="1">
    <citation type="journal article" date="2019" name="Int. J. Syst. Evol. Microbiol.">
        <title>The Global Catalogue of Microorganisms (GCM) 10K type strain sequencing project: providing services to taxonomists for standard genome sequencing and annotation.</title>
        <authorList>
            <consortium name="The Broad Institute Genomics Platform"/>
            <consortium name="The Broad Institute Genome Sequencing Center for Infectious Disease"/>
            <person name="Wu L."/>
            <person name="Ma J."/>
        </authorList>
    </citation>
    <scope>NUCLEOTIDE SEQUENCE [LARGE SCALE GENOMIC DNA]</scope>
    <source>
        <strain evidence="2">JCM 16545</strain>
    </source>
</reference>
<evidence type="ECO:0000313" key="2">
    <source>
        <dbReference type="Proteomes" id="UP001597297"/>
    </source>
</evidence>
<dbReference type="Proteomes" id="UP001597297">
    <property type="component" value="Unassembled WGS sequence"/>
</dbReference>
<organism evidence="1 2">
    <name type="scientific">Rubritalea spongiae</name>
    <dbReference type="NCBI Taxonomy" id="430797"/>
    <lineage>
        <taxon>Bacteria</taxon>
        <taxon>Pseudomonadati</taxon>
        <taxon>Verrucomicrobiota</taxon>
        <taxon>Verrucomicrobiia</taxon>
        <taxon>Verrucomicrobiales</taxon>
        <taxon>Rubritaleaceae</taxon>
        <taxon>Rubritalea</taxon>
    </lineage>
</organism>
<evidence type="ECO:0000313" key="1">
    <source>
        <dbReference type="EMBL" id="MFD2276182.1"/>
    </source>
</evidence>
<dbReference type="Pfam" id="PF05635">
    <property type="entry name" value="23S_rRNA_IVP"/>
    <property type="match status" value="1"/>
</dbReference>
<name>A0ABW5E0U8_9BACT</name>
<protein>
    <submittedName>
        <fullName evidence="1">Four helix bundle protein</fullName>
    </submittedName>
</protein>
<dbReference type="SUPFAM" id="SSF158446">
    <property type="entry name" value="IVS-encoded protein-like"/>
    <property type="match status" value="1"/>
</dbReference>
<proteinExistence type="predicted"/>
<keyword evidence="2" id="KW-1185">Reference proteome</keyword>
<accession>A0ABW5E0U8</accession>